<evidence type="ECO:0000313" key="3">
    <source>
        <dbReference type="EMBL" id="CAG9859465.1"/>
    </source>
</evidence>
<dbReference type="PANTHER" id="PTHR37558:SF1">
    <property type="entry name" value="HTH CENPB-TYPE DOMAIN-CONTAINING PROTEIN"/>
    <property type="match status" value="1"/>
</dbReference>
<evidence type="ECO:0000313" key="4">
    <source>
        <dbReference type="Proteomes" id="UP001153712"/>
    </source>
</evidence>
<protein>
    <submittedName>
        <fullName evidence="3">Uncharacterized protein</fullName>
    </submittedName>
</protein>
<organism evidence="3 4">
    <name type="scientific">Phyllotreta striolata</name>
    <name type="common">Striped flea beetle</name>
    <name type="synonym">Crioceris striolata</name>
    <dbReference type="NCBI Taxonomy" id="444603"/>
    <lineage>
        <taxon>Eukaryota</taxon>
        <taxon>Metazoa</taxon>
        <taxon>Ecdysozoa</taxon>
        <taxon>Arthropoda</taxon>
        <taxon>Hexapoda</taxon>
        <taxon>Insecta</taxon>
        <taxon>Pterygota</taxon>
        <taxon>Neoptera</taxon>
        <taxon>Endopterygota</taxon>
        <taxon>Coleoptera</taxon>
        <taxon>Polyphaga</taxon>
        <taxon>Cucujiformia</taxon>
        <taxon>Chrysomeloidea</taxon>
        <taxon>Chrysomelidae</taxon>
        <taxon>Galerucinae</taxon>
        <taxon>Alticini</taxon>
        <taxon>Phyllotreta</taxon>
    </lineage>
</organism>
<dbReference type="EMBL" id="OU900095">
    <property type="protein sequence ID" value="CAG9859465.1"/>
    <property type="molecule type" value="Genomic_DNA"/>
</dbReference>
<proteinExistence type="predicted"/>
<dbReference type="AlphaFoldDB" id="A0A9N9TQV5"/>
<dbReference type="Proteomes" id="UP001153712">
    <property type="component" value="Chromosome 2"/>
</dbReference>
<dbReference type="PANTHER" id="PTHR37558">
    <property type="entry name" value="HTH CENPB-TYPE DOMAIN-CONTAINING PROTEIN"/>
    <property type="match status" value="1"/>
</dbReference>
<dbReference type="OrthoDB" id="72637at2759"/>
<keyword evidence="1" id="KW-0175">Coiled coil</keyword>
<feature type="region of interest" description="Disordered" evidence="2">
    <location>
        <begin position="165"/>
        <end position="184"/>
    </location>
</feature>
<accession>A0A9N9TQV5</accession>
<sequence length="282" mass="33587">MSKRLKRLRFSYEDEISLLKEFLAHNPLLHPEKWSIIQENVAFAQGKTFSIRTLREHVQLLIQTRLKPDSTIKNNSYKDVPPYERDSLLHKMLQDIDMLYREFELHGESTKRGKQLRIKKSNGMRDSETCVMDCYSNETSNMLPENSLDEHCYTLDIKDPRLTQTYDAEDGGASPQNASRRNELDYLSNRYNKDLDNRDRELELQEKKLKLEEKRLGIEEKRLEIDEKKFELEILERQQKMELEKQRFDLECKERNVSLNLIQSQQNIISNLIQSLNKKFKS</sequence>
<reference evidence="3" key="1">
    <citation type="submission" date="2022-01" db="EMBL/GenBank/DDBJ databases">
        <authorList>
            <person name="King R."/>
        </authorList>
    </citation>
    <scope>NUCLEOTIDE SEQUENCE</scope>
</reference>
<keyword evidence="4" id="KW-1185">Reference proteome</keyword>
<feature type="coiled-coil region" evidence="1">
    <location>
        <begin position="192"/>
        <end position="238"/>
    </location>
</feature>
<evidence type="ECO:0000256" key="1">
    <source>
        <dbReference type="SAM" id="Coils"/>
    </source>
</evidence>
<evidence type="ECO:0000256" key="2">
    <source>
        <dbReference type="SAM" id="MobiDB-lite"/>
    </source>
</evidence>
<name>A0A9N9TQV5_PHYSR</name>
<gene>
    <name evidence="3" type="ORF">PHYEVI_LOCUS5839</name>
</gene>